<organism evidence="1 2">
    <name type="scientific">Listeria floridensis FSL S10-1187</name>
    <dbReference type="NCBI Taxonomy" id="1265817"/>
    <lineage>
        <taxon>Bacteria</taxon>
        <taxon>Bacillati</taxon>
        <taxon>Bacillota</taxon>
        <taxon>Bacilli</taxon>
        <taxon>Bacillales</taxon>
        <taxon>Listeriaceae</taxon>
        <taxon>Listeria</taxon>
    </lineage>
</organism>
<gene>
    <name evidence="1" type="ORF">MFLO_09257</name>
</gene>
<dbReference type="SUPFAM" id="SSF53474">
    <property type="entry name" value="alpha/beta-Hydrolases"/>
    <property type="match status" value="1"/>
</dbReference>
<keyword evidence="2" id="KW-1185">Reference proteome</keyword>
<feature type="non-terminal residue" evidence="1">
    <location>
        <position position="103"/>
    </location>
</feature>
<comment type="caution">
    <text evidence="1">The sequence shown here is derived from an EMBL/GenBank/DDBJ whole genome shotgun (WGS) entry which is preliminary data.</text>
</comment>
<evidence type="ECO:0000313" key="1">
    <source>
        <dbReference type="EMBL" id="EUJ31231.1"/>
    </source>
</evidence>
<name>A0ABN0REK0_9LIST</name>
<dbReference type="Proteomes" id="UP000019249">
    <property type="component" value="Unassembled WGS sequence"/>
</dbReference>
<evidence type="ECO:0000313" key="2">
    <source>
        <dbReference type="Proteomes" id="UP000019249"/>
    </source>
</evidence>
<dbReference type="EMBL" id="AODF01000019">
    <property type="protein sequence ID" value="EUJ31231.1"/>
    <property type="molecule type" value="Genomic_DNA"/>
</dbReference>
<proteinExistence type="predicted"/>
<dbReference type="InterPro" id="IPR029058">
    <property type="entry name" value="AB_hydrolase_fold"/>
</dbReference>
<protein>
    <recommendedName>
        <fullName evidence="3">DUF2974 domain-containing protein</fullName>
    </recommendedName>
</protein>
<accession>A0ABN0REK0</accession>
<sequence>MKEVTILYRGSTEINQIKEEPRDVLNDWLGNDLIMGTAILNGGEAPATPQLVSSADTLQTAMQTYPNAKIYVYAHSLGSMNGQYALANLDQEELARIGGAYFY</sequence>
<evidence type="ECO:0008006" key="3">
    <source>
        <dbReference type="Google" id="ProtNLM"/>
    </source>
</evidence>
<reference evidence="1 2" key="1">
    <citation type="journal article" date="2014" name="Int. J. Syst. Evol. Microbiol.">
        <title>Listeria floridensis sp. nov., Listeria aquatica sp. nov., Listeria cornellensis sp. nov., Listeria riparia sp. nov. and Listeria grandensis sp. nov., from agricultural and natural environments.</title>
        <authorList>
            <person name="den Bakker H.C."/>
            <person name="Warchocki S."/>
            <person name="Wright E.M."/>
            <person name="Allred A.F."/>
            <person name="Ahlstrom C."/>
            <person name="Manuel C.S."/>
            <person name="Stasiewicz M.J."/>
            <person name="Burrell A."/>
            <person name="Roof S."/>
            <person name="Strawn L."/>
            <person name="Fortes E.D."/>
            <person name="Nightingale K.K."/>
            <person name="Kephart D."/>
            <person name="Wiedmann M."/>
        </authorList>
    </citation>
    <scope>NUCLEOTIDE SEQUENCE [LARGE SCALE GENOMIC DNA]</scope>
    <source>
        <strain evidence="1 2">FSL S10-1187</strain>
    </source>
</reference>